<keyword evidence="1" id="KW-0812">Transmembrane</keyword>
<proteinExistence type="predicted"/>
<keyword evidence="1" id="KW-1133">Transmembrane helix</keyword>
<gene>
    <name evidence="2" type="ORF">HV819_00270</name>
</gene>
<keyword evidence="1" id="KW-0472">Membrane</keyword>
<evidence type="ECO:0000256" key="1">
    <source>
        <dbReference type="SAM" id="Phobius"/>
    </source>
</evidence>
<comment type="caution">
    <text evidence="2">The sequence shown here is derived from an EMBL/GenBank/DDBJ whole genome shotgun (WGS) entry which is preliminary data.</text>
</comment>
<dbReference type="Proteomes" id="UP000540919">
    <property type="component" value="Unassembled WGS sequence"/>
</dbReference>
<feature type="transmembrane region" description="Helical" evidence="1">
    <location>
        <begin position="33"/>
        <end position="51"/>
    </location>
</feature>
<dbReference type="RefSeq" id="WP_176269269.1">
    <property type="nucleotide sequence ID" value="NZ_JABVBA010000001.1"/>
</dbReference>
<keyword evidence="3" id="KW-1185">Reference proteome</keyword>
<reference evidence="2 3" key="1">
    <citation type="submission" date="2020-06" db="EMBL/GenBank/DDBJ databases">
        <title>Anaerococcus sp. nov., isolated form swine feces.</title>
        <authorList>
            <person name="Yu S."/>
        </authorList>
    </citation>
    <scope>NUCLEOTIDE SEQUENCE [LARGE SCALE GENOMIC DNA]</scope>
    <source>
        <strain evidence="2 3">AGMB00486</strain>
    </source>
</reference>
<name>A0ABX2N798_9FIRM</name>
<feature type="transmembrane region" description="Helical" evidence="1">
    <location>
        <begin position="7"/>
        <end position="27"/>
    </location>
</feature>
<organism evidence="2 3">
    <name type="scientific">Anaerococcus faecalis</name>
    <dbReference type="NCBI Taxonomy" id="2742993"/>
    <lineage>
        <taxon>Bacteria</taxon>
        <taxon>Bacillati</taxon>
        <taxon>Bacillota</taxon>
        <taxon>Tissierellia</taxon>
        <taxon>Tissierellales</taxon>
        <taxon>Peptoniphilaceae</taxon>
        <taxon>Anaerococcus</taxon>
    </lineage>
</organism>
<accession>A0ABX2N798</accession>
<dbReference type="EMBL" id="JABVBA010000001">
    <property type="protein sequence ID" value="NVF10454.1"/>
    <property type="molecule type" value="Genomic_DNA"/>
</dbReference>
<sequence length="55" mass="6417">METKSKGVNFYELLTLLFIGLKLTGFIDWSWFLVWLPYIVDLVGSVLALYIDINF</sequence>
<protein>
    <submittedName>
        <fullName evidence="2">Uncharacterized protein</fullName>
    </submittedName>
</protein>
<evidence type="ECO:0000313" key="3">
    <source>
        <dbReference type="Proteomes" id="UP000540919"/>
    </source>
</evidence>
<evidence type="ECO:0000313" key="2">
    <source>
        <dbReference type="EMBL" id="NVF10454.1"/>
    </source>
</evidence>